<dbReference type="AlphaFoldDB" id="A0AA36AFL9"/>
<reference evidence="1" key="1">
    <citation type="submission" date="2023-08" db="EMBL/GenBank/DDBJ databases">
        <authorList>
            <person name="Alioto T."/>
            <person name="Alioto T."/>
            <person name="Gomez Garrido J."/>
        </authorList>
    </citation>
    <scope>NUCLEOTIDE SEQUENCE</scope>
</reference>
<evidence type="ECO:0000313" key="2">
    <source>
        <dbReference type="Proteomes" id="UP001162480"/>
    </source>
</evidence>
<name>A0AA36AFL9_OCTVU</name>
<gene>
    <name evidence="1" type="ORF">OCTVUL_1B022094</name>
</gene>
<protein>
    <submittedName>
        <fullName evidence="1">Uncharacterized protein</fullName>
    </submittedName>
</protein>
<dbReference type="EMBL" id="OX597814">
    <property type="protein sequence ID" value="CAI9715231.1"/>
    <property type="molecule type" value="Genomic_DNA"/>
</dbReference>
<evidence type="ECO:0000313" key="1">
    <source>
        <dbReference type="EMBL" id="CAI9715231.1"/>
    </source>
</evidence>
<dbReference type="Proteomes" id="UP001162480">
    <property type="component" value="Chromosome 1"/>
</dbReference>
<keyword evidence="2" id="KW-1185">Reference proteome</keyword>
<organism evidence="1 2">
    <name type="scientific">Octopus vulgaris</name>
    <name type="common">Common octopus</name>
    <dbReference type="NCBI Taxonomy" id="6645"/>
    <lineage>
        <taxon>Eukaryota</taxon>
        <taxon>Metazoa</taxon>
        <taxon>Spiralia</taxon>
        <taxon>Lophotrochozoa</taxon>
        <taxon>Mollusca</taxon>
        <taxon>Cephalopoda</taxon>
        <taxon>Coleoidea</taxon>
        <taxon>Octopodiformes</taxon>
        <taxon>Octopoda</taxon>
        <taxon>Incirrata</taxon>
        <taxon>Octopodidae</taxon>
        <taxon>Octopus</taxon>
    </lineage>
</organism>
<proteinExistence type="predicted"/>
<accession>A0AA36AFL9</accession>
<sequence>MSSLAQENENIEKAYPRKYVNAEDPILPFNLKEVSYESPKICGLLKHGPKTSHDLGETVRGSLVAWEAVGGCNSQKTWCSQAHNSVLI</sequence>